<dbReference type="Pfam" id="PF00202">
    <property type="entry name" value="Aminotran_3"/>
    <property type="match status" value="1"/>
</dbReference>
<dbReference type="PROSITE" id="PS00600">
    <property type="entry name" value="AA_TRANSFER_CLASS_3"/>
    <property type="match status" value="1"/>
</dbReference>
<comment type="similarity">
    <text evidence="3">Belongs to the class-III pyridoxal-phosphate-dependent aminotransferase family. HemL subfamily.</text>
</comment>
<comment type="pathway">
    <text evidence="2">Porphyrin-containing compound metabolism; protoporphyrin-IX biosynthesis; 5-aminolevulinate from L-glutamyl-tRNA(Glu): step 2/2.</text>
</comment>
<feature type="non-terminal residue" evidence="11">
    <location>
        <position position="313"/>
    </location>
</feature>
<dbReference type="AlphaFoldDB" id="A0A0R2RBJ6"/>
<evidence type="ECO:0000256" key="7">
    <source>
        <dbReference type="ARBA" id="ARBA00023235"/>
    </source>
</evidence>
<proteinExistence type="inferred from homology"/>
<dbReference type="PANTHER" id="PTHR43713:SF3">
    <property type="entry name" value="GLUTAMATE-1-SEMIALDEHYDE 2,1-AMINOMUTASE 1, CHLOROPLASTIC-RELATED"/>
    <property type="match status" value="1"/>
</dbReference>
<dbReference type="Proteomes" id="UP000051269">
    <property type="component" value="Unassembled WGS sequence"/>
</dbReference>
<keyword evidence="6 10" id="KW-0663">Pyridoxal phosphate</keyword>
<evidence type="ECO:0000256" key="8">
    <source>
        <dbReference type="ARBA" id="ARBA00023244"/>
    </source>
</evidence>
<dbReference type="GO" id="GO:0030170">
    <property type="term" value="F:pyridoxal phosphate binding"/>
    <property type="evidence" value="ECO:0007669"/>
    <property type="project" value="InterPro"/>
</dbReference>
<evidence type="ECO:0000256" key="6">
    <source>
        <dbReference type="ARBA" id="ARBA00022898"/>
    </source>
</evidence>
<dbReference type="EC" id="5.4.3.8" evidence="4"/>
<dbReference type="GO" id="GO:0006779">
    <property type="term" value="P:porphyrin-containing compound biosynthetic process"/>
    <property type="evidence" value="ECO:0007669"/>
    <property type="project" value="UniProtKB-KW"/>
</dbReference>
<evidence type="ECO:0000313" key="12">
    <source>
        <dbReference type="Proteomes" id="UP000051269"/>
    </source>
</evidence>
<evidence type="ECO:0000256" key="5">
    <source>
        <dbReference type="ARBA" id="ARBA00015416"/>
    </source>
</evidence>
<evidence type="ECO:0000256" key="10">
    <source>
        <dbReference type="RuleBase" id="RU003560"/>
    </source>
</evidence>
<dbReference type="InterPro" id="IPR015422">
    <property type="entry name" value="PyrdxlP-dep_Trfase_small"/>
</dbReference>
<evidence type="ECO:0000256" key="3">
    <source>
        <dbReference type="ARBA" id="ARBA00008981"/>
    </source>
</evidence>
<keyword evidence="11" id="KW-0032">Aminotransferase</keyword>
<dbReference type="FunFam" id="3.40.640.10:FF:000021">
    <property type="entry name" value="Glutamate-1-semialdehyde 2,1-aminomutase"/>
    <property type="match status" value="1"/>
</dbReference>
<dbReference type="InterPro" id="IPR015421">
    <property type="entry name" value="PyrdxlP-dep_Trfase_major"/>
</dbReference>
<dbReference type="NCBIfam" id="NF000818">
    <property type="entry name" value="PRK00062.1"/>
    <property type="match status" value="1"/>
</dbReference>
<dbReference type="InterPro" id="IPR005814">
    <property type="entry name" value="Aminotrans_3"/>
</dbReference>
<dbReference type="EMBL" id="LIBO01000340">
    <property type="protein sequence ID" value="KRO59927.1"/>
    <property type="molecule type" value="Genomic_DNA"/>
</dbReference>
<dbReference type="InterPro" id="IPR049704">
    <property type="entry name" value="Aminotrans_3_PPA_site"/>
</dbReference>
<comment type="cofactor">
    <cofactor evidence="1">
        <name>pyridoxal 5'-phosphate</name>
        <dbReference type="ChEBI" id="CHEBI:597326"/>
    </cofactor>
</comment>
<keyword evidence="11" id="KW-0808">Transferase</keyword>
<dbReference type="CDD" id="cd00610">
    <property type="entry name" value="OAT_like"/>
    <property type="match status" value="1"/>
</dbReference>
<protein>
    <recommendedName>
        <fullName evidence="5">Glutamate-1-semialdehyde 2,1-aminomutase</fullName>
        <ecNumber evidence="4">5.4.3.8</ecNumber>
    </recommendedName>
    <alternativeName>
        <fullName evidence="9">Glutamate-1-semialdehyde aminotransferase</fullName>
    </alternativeName>
</protein>
<accession>A0A0R2RBJ6</accession>
<comment type="caution">
    <text evidence="11">The sequence shown here is derived from an EMBL/GenBank/DDBJ whole genome shotgun (WGS) entry which is preliminary data.</text>
</comment>
<dbReference type="SUPFAM" id="SSF53383">
    <property type="entry name" value="PLP-dependent transferases"/>
    <property type="match status" value="1"/>
</dbReference>
<evidence type="ECO:0000256" key="9">
    <source>
        <dbReference type="ARBA" id="ARBA00031365"/>
    </source>
</evidence>
<keyword evidence="7 11" id="KW-0413">Isomerase</keyword>
<dbReference type="InterPro" id="IPR015424">
    <property type="entry name" value="PyrdxlP-dep_Trfase"/>
</dbReference>
<sequence>MIQSTGIRSHELFERAKQVTPGGVHSPVRAFRAVGGEPFFVESARGPMLRDVDGREYVDYVGSWGPAILGHAHPEIVEAVRKAADRGMSYGTPHEGEVVLASKICRAIPSVEKVRFCSSGTEATMSCVRLARGATQRNKIIKFAGCYHGHSDALLVAAGSGPLTLGRPDSAGVTPGAVQDTLILPFHDREAVRACIEKYGEDLAAILLEPIPANVGLILPEDGYLQFLREETKKCGALLIFDEVMTGFRLGLGGVQERVGIRPDLTAFGKVIGGGMPVGAFGGRAEIMDHLAPDGPVYQAGTLSGHPLAMAAG</sequence>
<keyword evidence="8" id="KW-0627">Porphyrin biosynthesis</keyword>
<organism evidence="11 12">
    <name type="scientific">Verrucomicrobia subdivision 6 bacterium BACL9 MAG-120507-bin52</name>
    <dbReference type="NCBI Taxonomy" id="1655590"/>
    <lineage>
        <taxon>Bacteria</taxon>
        <taxon>Pseudomonadati</taxon>
        <taxon>Verrucomicrobiota</taxon>
        <taxon>Verrucomicrobiia</taxon>
        <taxon>Verrucomicrobiales</taxon>
        <taxon>Verrucomicrobia subdivision 6</taxon>
    </lineage>
</organism>
<evidence type="ECO:0000313" key="11">
    <source>
        <dbReference type="EMBL" id="KRO59927.1"/>
    </source>
</evidence>
<dbReference type="PANTHER" id="PTHR43713">
    <property type="entry name" value="GLUTAMATE-1-SEMIALDEHYDE 2,1-AMINOMUTASE"/>
    <property type="match status" value="1"/>
</dbReference>
<evidence type="ECO:0000256" key="1">
    <source>
        <dbReference type="ARBA" id="ARBA00001933"/>
    </source>
</evidence>
<dbReference type="GO" id="GO:0042286">
    <property type="term" value="F:glutamate-1-semialdehyde 2,1-aminomutase activity"/>
    <property type="evidence" value="ECO:0007669"/>
    <property type="project" value="UniProtKB-EC"/>
</dbReference>
<dbReference type="Gene3D" id="3.90.1150.10">
    <property type="entry name" value="Aspartate Aminotransferase, domain 1"/>
    <property type="match status" value="1"/>
</dbReference>
<evidence type="ECO:0000256" key="4">
    <source>
        <dbReference type="ARBA" id="ARBA00012143"/>
    </source>
</evidence>
<reference evidence="11 12" key="1">
    <citation type="submission" date="2015-10" db="EMBL/GenBank/DDBJ databases">
        <title>Metagenome-Assembled Genomes uncover a global brackish microbiome.</title>
        <authorList>
            <person name="Hugerth L.W."/>
            <person name="Larsson J."/>
            <person name="Alneberg J."/>
            <person name="Lindh M.V."/>
            <person name="Legrand C."/>
            <person name="Pinhassi J."/>
            <person name="Andersson A.F."/>
        </authorList>
    </citation>
    <scope>NUCLEOTIDE SEQUENCE [LARGE SCALE GENOMIC DNA]</scope>
    <source>
        <strain evidence="11">BACL18 MAG-120507-bin52</strain>
    </source>
</reference>
<dbReference type="GO" id="GO:0008483">
    <property type="term" value="F:transaminase activity"/>
    <property type="evidence" value="ECO:0007669"/>
    <property type="project" value="UniProtKB-KW"/>
</dbReference>
<name>A0A0R2RBJ6_9BACT</name>
<gene>
    <name evidence="11" type="ORF">ABR82_04200</name>
</gene>
<evidence type="ECO:0000256" key="2">
    <source>
        <dbReference type="ARBA" id="ARBA00004819"/>
    </source>
</evidence>
<dbReference type="Gene3D" id="3.40.640.10">
    <property type="entry name" value="Type I PLP-dependent aspartate aminotransferase-like (Major domain)"/>
    <property type="match status" value="1"/>
</dbReference>